<name>A0ABU3Z605_9FIRM</name>
<evidence type="ECO:0000259" key="1">
    <source>
        <dbReference type="Pfam" id="PF03466"/>
    </source>
</evidence>
<dbReference type="CDD" id="cd05466">
    <property type="entry name" value="PBP2_LTTR_substrate"/>
    <property type="match status" value="1"/>
</dbReference>
<protein>
    <submittedName>
        <fullName evidence="2">LysR family transcriptional regulator</fullName>
    </submittedName>
</protein>
<gene>
    <name evidence="2" type="ORF">RVY80_00565</name>
</gene>
<dbReference type="EMBL" id="JAWJZB010000001">
    <property type="protein sequence ID" value="MDV5087349.1"/>
    <property type="molecule type" value="Genomic_DNA"/>
</dbReference>
<dbReference type="Proteomes" id="UP001272515">
    <property type="component" value="Unassembled WGS sequence"/>
</dbReference>
<dbReference type="PANTHER" id="PTHR30419:SF8">
    <property type="entry name" value="NITROGEN ASSIMILATION TRANSCRIPTIONAL ACTIVATOR-RELATED"/>
    <property type="match status" value="1"/>
</dbReference>
<evidence type="ECO:0000313" key="2">
    <source>
        <dbReference type="EMBL" id="MDV5087349.1"/>
    </source>
</evidence>
<dbReference type="Gene3D" id="3.40.190.290">
    <property type="match status" value="1"/>
</dbReference>
<reference evidence="2 3" key="1">
    <citation type="submission" date="2023-10" db="EMBL/GenBank/DDBJ databases">
        <title>Veillonella sp. nov., isolated from a pig farm feces dump.</title>
        <authorList>
            <person name="Chang Y.-H."/>
        </authorList>
    </citation>
    <scope>NUCLEOTIDE SEQUENCE [LARGE SCALE GENOMIC DNA]</scope>
    <source>
        <strain evidence="2 3">YH-vei2233</strain>
    </source>
</reference>
<dbReference type="PANTHER" id="PTHR30419">
    <property type="entry name" value="HTH-TYPE TRANSCRIPTIONAL REGULATOR YBHD"/>
    <property type="match status" value="1"/>
</dbReference>
<feature type="domain" description="LysR substrate-binding" evidence="1">
    <location>
        <begin position="34"/>
        <end position="177"/>
    </location>
</feature>
<dbReference type="SUPFAM" id="SSF53850">
    <property type="entry name" value="Periplasmic binding protein-like II"/>
    <property type="match status" value="1"/>
</dbReference>
<dbReference type="InterPro" id="IPR050950">
    <property type="entry name" value="HTH-type_LysR_regulators"/>
</dbReference>
<accession>A0ABU3Z605</accession>
<dbReference type="Pfam" id="PF03466">
    <property type="entry name" value="LysR_substrate"/>
    <property type="match status" value="1"/>
</dbReference>
<comment type="caution">
    <text evidence="2">The sequence shown here is derived from an EMBL/GenBank/DDBJ whole genome shotgun (WGS) entry which is preliminary data.</text>
</comment>
<organism evidence="2 3">
    <name type="scientific">Veillonella absiana</name>
    <dbReference type="NCBI Taxonomy" id="3079305"/>
    <lineage>
        <taxon>Bacteria</taxon>
        <taxon>Bacillati</taxon>
        <taxon>Bacillota</taxon>
        <taxon>Negativicutes</taxon>
        <taxon>Veillonellales</taxon>
        <taxon>Veillonellaceae</taxon>
        <taxon>Veillonella</taxon>
    </lineage>
</organism>
<evidence type="ECO:0000313" key="3">
    <source>
        <dbReference type="Proteomes" id="UP001272515"/>
    </source>
</evidence>
<dbReference type="RefSeq" id="WP_317329217.1">
    <property type="nucleotide sequence ID" value="NZ_JAWJZA010000009.1"/>
</dbReference>
<sequence>MRLTAAGEILYKRLKELCSVEDLMLNELASATNRVEGVLRFSIAPGRSERFIQRVLHPFHERYPHVIFELNEGIITTQEEQLLLGRTEIGICNVELTQPEKFEILCTRAEHLALVASSNFQNFPRKHQIKWSDLRDVPVAISGGCAVALEKLYGDIKQKLNVVSISTSKQTALAWIETNRVAEVFLDFYKELES</sequence>
<proteinExistence type="predicted"/>
<dbReference type="InterPro" id="IPR005119">
    <property type="entry name" value="LysR_subst-bd"/>
</dbReference>
<keyword evidence="3" id="KW-1185">Reference proteome</keyword>